<accession>A0ABN3V4M3</accession>
<dbReference type="SUPFAM" id="SSF53474">
    <property type="entry name" value="alpha/beta-Hydrolases"/>
    <property type="match status" value="1"/>
</dbReference>
<dbReference type="EC" id="2.3.1.20" evidence="4"/>
<dbReference type="EMBL" id="BAAAUX010000003">
    <property type="protein sequence ID" value="GAA2776125.1"/>
    <property type="molecule type" value="Genomic_DNA"/>
</dbReference>
<evidence type="ECO:0000256" key="4">
    <source>
        <dbReference type="ARBA" id="ARBA00013244"/>
    </source>
</evidence>
<comment type="similarity">
    <text evidence="2">Belongs to the mycobacterial A85 antigen family.</text>
</comment>
<name>A0ABN3V4M3_9PSEU</name>
<dbReference type="InterPro" id="IPR006311">
    <property type="entry name" value="TAT_signal"/>
</dbReference>
<reference evidence="7 8" key="1">
    <citation type="journal article" date="2019" name="Int. J. Syst. Evol. Microbiol.">
        <title>The Global Catalogue of Microorganisms (GCM) 10K type strain sequencing project: providing services to taxonomists for standard genome sequencing and annotation.</title>
        <authorList>
            <consortium name="The Broad Institute Genomics Platform"/>
            <consortium name="The Broad Institute Genome Sequencing Center for Infectious Disease"/>
            <person name="Wu L."/>
            <person name="Ma J."/>
        </authorList>
    </citation>
    <scope>NUCLEOTIDE SEQUENCE [LARGE SCALE GENOMIC DNA]</scope>
    <source>
        <strain evidence="7 8">JCM 9383</strain>
    </source>
</reference>
<dbReference type="Gene3D" id="3.40.50.1820">
    <property type="entry name" value="alpha/beta hydrolase"/>
    <property type="match status" value="1"/>
</dbReference>
<dbReference type="NCBIfam" id="TIGR01409">
    <property type="entry name" value="TAT_signal_seq"/>
    <property type="match status" value="1"/>
</dbReference>
<evidence type="ECO:0000313" key="7">
    <source>
        <dbReference type="EMBL" id="GAA2776125.1"/>
    </source>
</evidence>
<comment type="catalytic activity">
    <reaction evidence="6">
        <text>an acyl-CoA + a 1,2-diacyl-sn-glycerol = a triacyl-sn-glycerol + CoA</text>
        <dbReference type="Rhea" id="RHEA:10868"/>
        <dbReference type="ChEBI" id="CHEBI:17815"/>
        <dbReference type="ChEBI" id="CHEBI:57287"/>
        <dbReference type="ChEBI" id="CHEBI:58342"/>
        <dbReference type="ChEBI" id="CHEBI:64615"/>
        <dbReference type="EC" id="2.3.1.20"/>
    </reaction>
</comment>
<dbReference type="PROSITE" id="PS51318">
    <property type="entry name" value="TAT"/>
    <property type="match status" value="1"/>
</dbReference>
<comment type="catalytic activity">
    <reaction evidence="1">
        <text>2 alpha,alpha'-trehalose 6-mycolate = alpha,alpha'-trehalose 6,6'-bismycolate + alpha,alpha-trehalose</text>
        <dbReference type="Rhea" id="RHEA:23472"/>
        <dbReference type="ChEBI" id="CHEBI:16551"/>
        <dbReference type="ChEBI" id="CHEBI:18195"/>
        <dbReference type="ChEBI" id="CHEBI:18234"/>
        <dbReference type="EC" id="2.3.1.122"/>
    </reaction>
</comment>
<dbReference type="RefSeq" id="WP_344677740.1">
    <property type="nucleotide sequence ID" value="NZ_BAAAUX010000003.1"/>
</dbReference>
<evidence type="ECO:0000256" key="1">
    <source>
        <dbReference type="ARBA" id="ARBA00000697"/>
    </source>
</evidence>
<evidence type="ECO:0000256" key="5">
    <source>
        <dbReference type="ARBA" id="ARBA00032572"/>
    </source>
</evidence>
<dbReference type="GO" id="GO:0016787">
    <property type="term" value="F:hydrolase activity"/>
    <property type="evidence" value="ECO:0007669"/>
    <property type="project" value="UniProtKB-KW"/>
</dbReference>
<comment type="caution">
    <text evidence="7">The sequence shown here is derived from an EMBL/GenBank/DDBJ whole genome shotgun (WGS) entry which is preliminary data.</text>
</comment>
<dbReference type="InterPro" id="IPR029058">
    <property type="entry name" value="AB_hydrolase_fold"/>
</dbReference>
<organism evidence="7 8">
    <name type="scientific">Saccharopolyspora taberi</name>
    <dbReference type="NCBI Taxonomy" id="60895"/>
    <lineage>
        <taxon>Bacteria</taxon>
        <taxon>Bacillati</taxon>
        <taxon>Actinomycetota</taxon>
        <taxon>Actinomycetes</taxon>
        <taxon>Pseudonocardiales</taxon>
        <taxon>Pseudonocardiaceae</taxon>
        <taxon>Saccharopolyspora</taxon>
    </lineage>
</organism>
<dbReference type="Pfam" id="PF00756">
    <property type="entry name" value="Esterase"/>
    <property type="match status" value="1"/>
</dbReference>
<evidence type="ECO:0000256" key="2">
    <source>
        <dbReference type="ARBA" id="ARBA00005874"/>
    </source>
</evidence>
<dbReference type="Proteomes" id="UP001500979">
    <property type="component" value="Unassembled WGS sequence"/>
</dbReference>
<dbReference type="EC" id="2.3.1.122" evidence="3"/>
<evidence type="ECO:0000256" key="6">
    <source>
        <dbReference type="ARBA" id="ARBA00048109"/>
    </source>
</evidence>
<sequence length="284" mass="30061">MSSRKFPTRRGFLAAAGAGAVLAGAGVATDVLPGGPWLRRHLGLTGADGVVPQAPAQAEFVSRRSAARSREVELMITAPAGSRPERLPVCLALHGRGSSARGMAGLGLPQFLTAQFLTATGARPFTVVAPDGGEHYWHDDGAGDDPMRMLLEEIPVWLAELGLAAPSAALGISMGGFGALSHPAPLKAVISPALFGSWEESRPLNAFPAREVWEANDPLRHAARIDGRGLGIWCGTADVFYERALDLADRTNAVVTSFEPGDHTDGYWRRALPDALRYLGQRLA</sequence>
<keyword evidence="7" id="KW-0378">Hydrolase</keyword>
<keyword evidence="8" id="KW-1185">Reference proteome</keyword>
<dbReference type="InterPro" id="IPR019546">
    <property type="entry name" value="TAT_signal_bac_arc"/>
</dbReference>
<protein>
    <recommendedName>
        <fullName evidence="5">Acyl-CoA:diacylglycerol acyltransferase</fullName>
        <ecNumber evidence="3">2.3.1.122</ecNumber>
        <ecNumber evidence="4">2.3.1.20</ecNumber>
    </recommendedName>
</protein>
<proteinExistence type="inferred from homology"/>
<evidence type="ECO:0000313" key="8">
    <source>
        <dbReference type="Proteomes" id="UP001500979"/>
    </source>
</evidence>
<gene>
    <name evidence="7" type="ORF">GCM10010470_05630</name>
</gene>
<dbReference type="InterPro" id="IPR000801">
    <property type="entry name" value="Esterase-like"/>
</dbReference>
<evidence type="ECO:0000256" key="3">
    <source>
        <dbReference type="ARBA" id="ARBA00012820"/>
    </source>
</evidence>